<dbReference type="GO" id="GO:0017102">
    <property type="term" value="C:methionyl glutamyl tRNA synthetase complex"/>
    <property type="evidence" value="ECO:0007669"/>
    <property type="project" value="TreeGrafter"/>
</dbReference>
<proteinExistence type="predicted"/>
<accession>A0AAJ0FQR7</accession>
<dbReference type="InterPro" id="IPR053836">
    <property type="entry name" value="Arc1-like_N"/>
</dbReference>
<dbReference type="GeneID" id="85309875"/>
<gene>
    <name evidence="7" type="ORF">QBC33DRAFT_523983</name>
</gene>
<organism evidence="7 8">
    <name type="scientific">Phialemonium atrogriseum</name>
    <dbReference type="NCBI Taxonomy" id="1093897"/>
    <lineage>
        <taxon>Eukaryota</taxon>
        <taxon>Fungi</taxon>
        <taxon>Dikarya</taxon>
        <taxon>Ascomycota</taxon>
        <taxon>Pezizomycotina</taxon>
        <taxon>Sordariomycetes</taxon>
        <taxon>Sordariomycetidae</taxon>
        <taxon>Cephalothecales</taxon>
        <taxon>Cephalothecaceae</taxon>
        <taxon>Phialemonium</taxon>
    </lineage>
</organism>
<dbReference type="GO" id="GO:0000049">
    <property type="term" value="F:tRNA binding"/>
    <property type="evidence" value="ECO:0007669"/>
    <property type="project" value="UniProtKB-UniRule"/>
</dbReference>
<dbReference type="Gene3D" id="2.40.50.140">
    <property type="entry name" value="Nucleic acid-binding proteins"/>
    <property type="match status" value="1"/>
</dbReference>
<dbReference type="AlphaFoldDB" id="A0AAJ0FQR7"/>
<dbReference type="CDD" id="cd02799">
    <property type="entry name" value="tRNA_bind_EMAP-II_like"/>
    <property type="match status" value="1"/>
</dbReference>
<dbReference type="Pfam" id="PF01588">
    <property type="entry name" value="tRNA_bind"/>
    <property type="match status" value="1"/>
</dbReference>
<protein>
    <submittedName>
        <fullName evidence="7">tRNA-binding protein</fullName>
    </submittedName>
</protein>
<dbReference type="CDD" id="cd10304">
    <property type="entry name" value="GST_C_Arc1p_N_like"/>
    <property type="match status" value="1"/>
</dbReference>
<evidence type="ECO:0000256" key="1">
    <source>
        <dbReference type="ARBA" id="ARBA00022555"/>
    </source>
</evidence>
<dbReference type="InterPro" id="IPR002547">
    <property type="entry name" value="tRNA-bd_dom"/>
</dbReference>
<evidence type="ECO:0000259" key="5">
    <source>
        <dbReference type="PROSITE" id="PS50405"/>
    </source>
</evidence>
<dbReference type="InterPro" id="IPR012340">
    <property type="entry name" value="NA-bd_OB-fold"/>
</dbReference>
<dbReference type="InterPro" id="IPR036282">
    <property type="entry name" value="Glutathione-S-Trfase_C_sf"/>
</dbReference>
<feature type="region of interest" description="Disordered" evidence="4">
    <location>
        <begin position="182"/>
        <end position="214"/>
    </location>
</feature>
<dbReference type="PANTHER" id="PTHR11586">
    <property type="entry name" value="TRNA-AMINOACYLATION COFACTOR ARC1 FAMILY MEMBER"/>
    <property type="match status" value="1"/>
</dbReference>
<dbReference type="EMBL" id="MU838998">
    <property type="protein sequence ID" value="KAK1771538.1"/>
    <property type="molecule type" value="Genomic_DNA"/>
</dbReference>
<dbReference type="SUPFAM" id="SSF47616">
    <property type="entry name" value="GST C-terminal domain-like"/>
    <property type="match status" value="1"/>
</dbReference>
<keyword evidence="1 3" id="KW-0820">tRNA-binding</keyword>
<evidence type="ECO:0000313" key="7">
    <source>
        <dbReference type="EMBL" id="KAK1771538.1"/>
    </source>
</evidence>
<feature type="compositionally biased region" description="Low complexity" evidence="4">
    <location>
        <begin position="204"/>
        <end position="214"/>
    </location>
</feature>
<dbReference type="PROSITE" id="PS50886">
    <property type="entry name" value="TRBD"/>
    <property type="match status" value="1"/>
</dbReference>
<name>A0AAJ0FQR7_9PEZI</name>
<feature type="domain" description="GST C-terminal" evidence="5">
    <location>
        <begin position="1"/>
        <end position="124"/>
    </location>
</feature>
<comment type="caution">
    <text evidence="7">The sequence shown here is derived from an EMBL/GenBank/DDBJ whole genome shotgun (WGS) entry which is preliminary data.</text>
</comment>
<evidence type="ECO:0000259" key="6">
    <source>
        <dbReference type="PROSITE" id="PS50886"/>
    </source>
</evidence>
<dbReference type="SUPFAM" id="SSF50249">
    <property type="entry name" value="Nucleic acid-binding proteins"/>
    <property type="match status" value="1"/>
</dbReference>
<dbReference type="Proteomes" id="UP001244011">
    <property type="component" value="Unassembled WGS sequence"/>
</dbReference>
<dbReference type="Gene3D" id="1.20.1050.130">
    <property type="match status" value="1"/>
</dbReference>
<evidence type="ECO:0000256" key="3">
    <source>
        <dbReference type="PROSITE-ProRule" id="PRU00209"/>
    </source>
</evidence>
<evidence type="ECO:0000313" key="8">
    <source>
        <dbReference type="Proteomes" id="UP001244011"/>
    </source>
</evidence>
<reference evidence="7" key="1">
    <citation type="submission" date="2023-06" db="EMBL/GenBank/DDBJ databases">
        <title>Genome-scale phylogeny and comparative genomics of the fungal order Sordariales.</title>
        <authorList>
            <consortium name="Lawrence Berkeley National Laboratory"/>
            <person name="Hensen N."/>
            <person name="Bonometti L."/>
            <person name="Westerberg I."/>
            <person name="Brannstrom I.O."/>
            <person name="Guillou S."/>
            <person name="Cros-Aarteil S."/>
            <person name="Calhoun S."/>
            <person name="Haridas S."/>
            <person name="Kuo A."/>
            <person name="Mondo S."/>
            <person name="Pangilinan J."/>
            <person name="Riley R."/>
            <person name="Labutti K."/>
            <person name="Andreopoulos B."/>
            <person name="Lipzen A."/>
            <person name="Chen C."/>
            <person name="Yanf M."/>
            <person name="Daum C."/>
            <person name="Ng V."/>
            <person name="Clum A."/>
            <person name="Steindorff A."/>
            <person name="Ohm R."/>
            <person name="Martin F."/>
            <person name="Silar P."/>
            <person name="Natvig D."/>
            <person name="Lalanne C."/>
            <person name="Gautier V."/>
            <person name="Ament-Velasquez S.L."/>
            <person name="Kruys A."/>
            <person name="Hutchinson M.I."/>
            <person name="Powell A.J."/>
            <person name="Barry K."/>
            <person name="Miller A.N."/>
            <person name="Grigoriev I.V."/>
            <person name="Debuchy R."/>
            <person name="Gladieux P."/>
            <person name="Thoren M.H."/>
            <person name="Johannesson H."/>
        </authorList>
    </citation>
    <scope>NUCLEOTIDE SEQUENCE</scope>
    <source>
        <strain evidence="7">8032-3</strain>
    </source>
</reference>
<dbReference type="FunFam" id="2.40.50.140:FF:000199">
    <property type="entry name" value="tRNA-aminoacylation cofactor ARC1"/>
    <property type="match status" value="1"/>
</dbReference>
<evidence type="ECO:0000256" key="4">
    <source>
        <dbReference type="SAM" id="MobiDB-lite"/>
    </source>
</evidence>
<sequence>MVLSTQTYTPTEEAEVAQWLQTSERLKGSPDDASPILDTLNAHLSTRTTLLGTKPSRADVAIYQTLAPLVRAWTPEQRTGEAGRPHVVRHIDFVQNSPVFELAVADADKIPVDLDQVLYVKPPVDPKAEKERLKKEKAAAAAAAAAGAAATATASAGAVAGALVDRTKEAAGKVADAVSAAVAPAAAEGKPKKEKKEKKERAPKQPAAPAAPAVLSPSQIDLRVGHILKAIKHPEADSLYVSTIAMGDAAGTDDTAEHEGQVVRTVCSGLNGLVPLEDMQGRRVVVVCNLKPVKMRGIKSSAMVLAASPRVREGEPDDHKGPVELVEPPAGAVAGERVFFEGWRGDPEKVLNPKKKIWETFQPGFTTTDALEVAFDAAVVKELEGKDGLGKLVTESGGVCTVKSLKGAVVR</sequence>
<keyword evidence="8" id="KW-1185">Reference proteome</keyword>
<dbReference type="InterPro" id="IPR010987">
    <property type="entry name" value="Glutathione-S-Trfase_C-like"/>
</dbReference>
<evidence type="ECO:0000256" key="2">
    <source>
        <dbReference type="ARBA" id="ARBA00022884"/>
    </source>
</evidence>
<dbReference type="RefSeq" id="XP_060287751.1">
    <property type="nucleotide sequence ID" value="XM_060426688.1"/>
</dbReference>
<dbReference type="InterPro" id="IPR051270">
    <property type="entry name" value="Tyrosine-tRNA_ligase_regulator"/>
</dbReference>
<dbReference type="PROSITE" id="PS50405">
    <property type="entry name" value="GST_CTER"/>
    <property type="match status" value="1"/>
</dbReference>
<dbReference type="PANTHER" id="PTHR11586:SF33">
    <property type="entry name" value="AMINOACYL TRNA SYNTHASE COMPLEX-INTERACTING MULTIFUNCTIONAL PROTEIN 1"/>
    <property type="match status" value="1"/>
</dbReference>
<feature type="domain" description="TRNA-binding" evidence="6">
    <location>
        <begin position="216"/>
        <end position="339"/>
    </location>
</feature>
<keyword evidence="2 3" id="KW-0694">RNA-binding</keyword>
<dbReference type="Pfam" id="PF21972">
    <property type="entry name" value="Arc1p_N_like"/>
    <property type="match status" value="1"/>
</dbReference>